<dbReference type="Gene3D" id="1.10.10.10">
    <property type="entry name" value="Winged helix-like DNA-binding domain superfamily/Winged helix DNA-binding domain"/>
    <property type="match status" value="1"/>
</dbReference>
<dbReference type="InterPro" id="IPR036388">
    <property type="entry name" value="WH-like_DNA-bd_sf"/>
</dbReference>
<dbReference type="InterPro" id="IPR011711">
    <property type="entry name" value="GntR_C"/>
</dbReference>
<keyword evidence="3" id="KW-0804">Transcription</keyword>
<sequence length="250" mass="27018">MTQSLSTPRGPRSAVFTPLDGAARSTQVARRLTDAILLGVISPGERLPTEAELAKRFGVALVTAREALSEIRQAGLVETRRGRDGGSFVLASKNTPEQVLTARLRGISRIELADVGTYGSTLCSGAAERAAELASPEESARLTAWLCGADFSSAQAAARNQGGFLLEIAVISQSPRLVREQIRFQAEFGQLLWLGLGDGGIRDAVNERNHRIAKAIAEGDGERARRTVRDELKVLTTWLLKTKERLERAT</sequence>
<evidence type="ECO:0000259" key="4">
    <source>
        <dbReference type="PROSITE" id="PS50949"/>
    </source>
</evidence>
<dbReference type="Proteomes" id="UP001501257">
    <property type="component" value="Unassembled WGS sequence"/>
</dbReference>
<dbReference type="EMBL" id="BAABLK010000005">
    <property type="protein sequence ID" value="GAA5225709.1"/>
    <property type="molecule type" value="Genomic_DNA"/>
</dbReference>
<dbReference type="PRINTS" id="PR00035">
    <property type="entry name" value="HTHGNTR"/>
</dbReference>
<dbReference type="InterPro" id="IPR036390">
    <property type="entry name" value="WH_DNA-bd_sf"/>
</dbReference>
<protein>
    <submittedName>
        <fullName evidence="5">FCD domain-containing protein</fullName>
    </submittedName>
</protein>
<evidence type="ECO:0000256" key="1">
    <source>
        <dbReference type="ARBA" id="ARBA00023015"/>
    </source>
</evidence>
<dbReference type="RefSeq" id="WP_210101848.1">
    <property type="nucleotide sequence ID" value="NZ_BAABLK010000005.1"/>
</dbReference>
<accession>A0ABP9TG34</accession>
<gene>
    <name evidence="5" type="ORF">GCM10025778_02390</name>
</gene>
<dbReference type="InterPro" id="IPR000524">
    <property type="entry name" value="Tscrpt_reg_HTH_GntR"/>
</dbReference>
<keyword evidence="6" id="KW-1185">Reference proteome</keyword>
<dbReference type="Pfam" id="PF07729">
    <property type="entry name" value="FCD"/>
    <property type="match status" value="1"/>
</dbReference>
<comment type="caution">
    <text evidence="5">The sequence shown here is derived from an EMBL/GenBank/DDBJ whole genome shotgun (WGS) entry which is preliminary data.</text>
</comment>
<dbReference type="SMART" id="SM00345">
    <property type="entry name" value="HTH_GNTR"/>
    <property type="match status" value="1"/>
</dbReference>
<dbReference type="SUPFAM" id="SSF46785">
    <property type="entry name" value="Winged helix' DNA-binding domain"/>
    <property type="match status" value="1"/>
</dbReference>
<evidence type="ECO:0000256" key="3">
    <source>
        <dbReference type="ARBA" id="ARBA00023163"/>
    </source>
</evidence>
<dbReference type="CDD" id="cd07377">
    <property type="entry name" value="WHTH_GntR"/>
    <property type="match status" value="1"/>
</dbReference>
<organism evidence="5 6">
    <name type="scientific">Paeniglutamicibacter antarcticus</name>
    <dbReference type="NCBI Taxonomy" id="494023"/>
    <lineage>
        <taxon>Bacteria</taxon>
        <taxon>Bacillati</taxon>
        <taxon>Actinomycetota</taxon>
        <taxon>Actinomycetes</taxon>
        <taxon>Micrococcales</taxon>
        <taxon>Micrococcaceae</taxon>
        <taxon>Paeniglutamicibacter</taxon>
    </lineage>
</organism>
<name>A0ABP9TG34_9MICC</name>
<evidence type="ECO:0000313" key="6">
    <source>
        <dbReference type="Proteomes" id="UP001501257"/>
    </source>
</evidence>
<evidence type="ECO:0000256" key="2">
    <source>
        <dbReference type="ARBA" id="ARBA00023125"/>
    </source>
</evidence>
<dbReference type="PANTHER" id="PTHR43537">
    <property type="entry name" value="TRANSCRIPTIONAL REGULATOR, GNTR FAMILY"/>
    <property type="match status" value="1"/>
</dbReference>
<dbReference type="InterPro" id="IPR008920">
    <property type="entry name" value="TF_FadR/GntR_C"/>
</dbReference>
<dbReference type="PANTHER" id="PTHR43537:SF24">
    <property type="entry name" value="GLUCONATE OPERON TRANSCRIPTIONAL REPRESSOR"/>
    <property type="match status" value="1"/>
</dbReference>
<keyword evidence="2" id="KW-0238">DNA-binding</keyword>
<proteinExistence type="predicted"/>
<dbReference type="Pfam" id="PF00392">
    <property type="entry name" value="GntR"/>
    <property type="match status" value="1"/>
</dbReference>
<evidence type="ECO:0000313" key="5">
    <source>
        <dbReference type="EMBL" id="GAA5225709.1"/>
    </source>
</evidence>
<keyword evidence="1" id="KW-0805">Transcription regulation</keyword>
<dbReference type="Gene3D" id="1.20.120.530">
    <property type="entry name" value="GntR ligand-binding domain-like"/>
    <property type="match status" value="1"/>
</dbReference>
<feature type="domain" description="HTH gntR-type" evidence="4">
    <location>
        <begin position="22"/>
        <end position="92"/>
    </location>
</feature>
<dbReference type="PROSITE" id="PS50949">
    <property type="entry name" value="HTH_GNTR"/>
    <property type="match status" value="1"/>
</dbReference>
<dbReference type="SUPFAM" id="SSF48008">
    <property type="entry name" value="GntR ligand-binding domain-like"/>
    <property type="match status" value="1"/>
</dbReference>
<reference evidence="6" key="1">
    <citation type="journal article" date="2019" name="Int. J. Syst. Evol. Microbiol.">
        <title>The Global Catalogue of Microorganisms (GCM) 10K type strain sequencing project: providing services to taxonomists for standard genome sequencing and annotation.</title>
        <authorList>
            <consortium name="The Broad Institute Genomics Platform"/>
            <consortium name="The Broad Institute Genome Sequencing Center for Infectious Disease"/>
            <person name="Wu L."/>
            <person name="Ma J."/>
        </authorList>
    </citation>
    <scope>NUCLEOTIDE SEQUENCE [LARGE SCALE GENOMIC DNA]</scope>
    <source>
        <strain evidence="6">JCM 18952</strain>
    </source>
</reference>